<protein>
    <submittedName>
        <fullName evidence="2">Uncharacterized protein</fullName>
    </submittedName>
</protein>
<feature type="transmembrane region" description="Helical" evidence="1">
    <location>
        <begin position="21"/>
        <end position="43"/>
    </location>
</feature>
<keyword evidence="3" id="KW-1185">Reference proteome</keyword>
<evidence type="ECO:0000256" key="1">
    <source>
        <dbReference type="SAM" id="Phobius"/>
    </source>
</evidence>
<accession>A0AAQ3K4B1</accession>
<organism evidence="2 3">
    <name type="scientific">Canna indica</name>
    <name type="common">Indian-shot</name>
    <dbReference type="NCBI Taxonomy" id="4628"/>
    <lineage>
        <taxon>Eukaryota</taxon>
        <taxon>Viridiplantae</taxon>
        <taxon>Streptophyta</taxon>
        <taxon>Embryophyta</taxon>
        <taxon>Tracheophyta</taxon>
        <taxon>Spermatophyta</taxon>
        <taxon>Magnoliopsida</taxon>
        <taxon>Liliopsida</taxon>
        <taxon>Zingiberales</taxon>
        <taxon>Cannaceae</taxon>
        <taxon>Canna</taxon>
    </lineage>
</organism>
<keyword evidence="1" id="KW-0812">Transmembrane</keyword>
<gene>
    <name evidence="2" type="ORF">Cni_G10475</name>
</gene>
<keyword evidence="1" id="KW-0472">Membrane</keyword>
<dbReference type="AlphaFoldDB" id="A0AAQ3K4B1"/>
<dbReference type="Proteomes" id="UP001327560">
    <property type="component" value="Chromosome 3"/>
</dbReference>
<keyword evidence="1" id="KW-1133">Transmembrane helix</keyword>
<name>A0AAQ3K4B1_9LILI</name>
<sequence length="193" mass="21072">MAITHDDMRTQHWRHDVGSRLALFLIFLSVLCGLISFVLYLAAEASRSEWPDAARLRRVRLPPAHVHHVRGACLHAGGGHVSKAPGAIRLLVDDAGVDVDAPRRSAHTLLDDPCTHSSTARSLTWQARCLFQSVSSNSGTWPRKFCSTGSSLCSLLTAKKPFAPGRGSATLVVPACLRGCRRRRVERAGLGYR</sequence>
<evidence type="ECO:0000313" key="3">
    <source>
        <dbReference type="Proteomes" id="UP001327560"/>
    </source>
</evidence>
<dbReference type="EMBL" id="CP136892">
    <property type="protein sequence ID" value="WOL01758.1"/>
    <property type="molecule type" value="Genomic_DNA"/>
</dbReference>
<proteinExistence type="predicted"/>
<evidence type="ECO:0000313" key="2">
    <source>
        <dbReference type="EMBL" id="WOL01758.1"/>
    </source>
</evidence>
<reference evidence="2 3" key="1">
    <citation type="submission" date="2023-10" db="EMBL/GenBank/DDBJ databases">
        <title>Chromosome-scale genome assembly provides insights into flower coloration mechanisms of Canna indica.</title>
        <authorList>
            <person name="Li C."/>
        </authorList>
    </citation>
    <scope>NUCLEOTIDE SEQUENCE [LARGE SCALE GENOMIC DNA]</scope>
    <source>
        <tissue evidence="2">Flower</tissue>
    </source>
</reference>